<comment type="subcellular location">
    <subcellularLocation>
        <location evidence="1">Membrane</location>
        <topology evidence="1">Multi-pass membrane protein</topology>
    </subcellularLocation>
</comment>
<keyword evidence="10 12" id="KW-0739">Sodium transport</keyword>
<dbReference type="Proteomes" id="UP000001292">
    <property type="component" value="Unassembled WGS sequence"/>
</dbReference>
<keyword evidence="8 12" id="KW-0406">Ion transport</keyword>
<reference evidence="14 15" key="1">
    <citation type="journal article" date="2007" name="Nature">
        <title>Evolution of genes and genomes on the Drosophila phylogeny.</title>
        <authorList>
            <consortium name="Drosophila 12 Genomes Consortium"/>
            <person name="Clark A.G."/>
            <person name="Eisen M.B."/>
            <person name="Smith D.R."/>
            <person name="Bergman C.M."/>
            <person name="Oliver B."/>
            <person name="Markow T.A."/>
            <person name="Kaufman T.C."/>
            <person name="Kellis M."/>
            <person name="Gelbart W."/>
            <person name="Iyer V.N."/>
            <person name="Pollard D.A."/>
            <person name="Sackton T.B."/>
            <person name="Larracuente A.M."/>
            <person name="Singh N.D."/>
            <person name="Abad J.P."/>
            <person name="Abt D.N."/>
            <person name="Adryan B."/>
            <person name="Aguade M."/>
            <person name="Akashi H."/>
            <person name="Anderson W.W."/>
            <person name="Aquadro C.F."/>
            <person name="Ardell D.H."/>
            <person name="Arguello R."/>
            <person name="Artieri C.G."/>
            <person name="Barbash D.A."/>
            <person name="Barker D."/>
            <person name="Barsanti P."/>
            <person name="Batterham P."/>
            <person name="Batzoglou S."/>
            <person name="Begun D."/>
            <person name="Bhutkar A."/>
            <person name="Blanco E."/>
            <person name="Bosak S.A."/>
            <person name="Bradley R.K."/>
            <person name="Brand A.D."/>
            <person name="Brent M.R."/>
            <person name="Brooks A.N."/>
            <person name="Brown R.H."/>
            <person name="Butlin R.K."/>
            <person name="Caggese C."/>
            <person name="Calvi B.R."/>
            <person name="Bernardo de Carvalho A."/>
            <person name="Caspi A."/>
            <person name="Castrezana S."/>
            <person name="Celniker S.E."/>
            <person name="Chang J.L."/>
            <person name="Chapple C."/>
            <person name="Chatterji S."/>
            <person name="Chinwalla A."/>
            <person name="Civetta A."/>
            <person name="Clifton S.W."/>
            <person name="Comeron J.M."/>
            <person name="Costello J.C."/>
            <person name="Coyne J.A."/>
            <person name="Daub J."/>
            <person name="David R.G."/>
            <person name="Delcher A.L."/>
            <person name="Delehaunty K."/>
            <person name="Do C.B."/>
            <person name="Ebling H."/>
            <person name="Edwards K."/>
            <person name="Eickbush T."/>
            <person name="Evans J.D."/>
            <person name="Filipski A."/>
            <person name="Findeiss S."/>
            <person name="Freyhult E."/>
            <person name="Fulton L."/>
            <person name="Fulton R."/>
            <person name="Garcia A.C."/>
            <person name="Gardiner A."/>
            <person name="Garfield D.A."/>
            <person name="Garvin B.E."/>
            <person name="Gibson G."/>
            <person name="Gilbert D."/>
            <person name="Gnerre S."/>
            <person name="Godfrey J."/>
            <person name="Good R."/>
            <person name="Gotea V."/>
            <person name="Gravely B."/>
            <person name="Greenberg A.J."/>
            <person name="Griffiths-Jones S."/>
            <person name="Gross S."/>
            <person name="Guigo R."/>
            <person name="Gustafson E.A."/>
            <person name="Haerty W."/>
            <person name="Hahn M.W."/>
            <person name="Halligan D.L."/>
            <person name="Halpern A.L."/>
            <person name="Halter G.M."/>
            <person name="Han M.V."/>
            <person name="Heger A."/>
            <person name="Hillier L."/>
            <person name="Hinrichs A.S."/>
            <person name="Holmes I."/>
            <person name="Hoskins R.A."/>
            <person name="Hubisz M.J."/>
            <person name="Hultmark D."/>
            <person name="Huntley M.A."/>
            <person name="Jaffe D.B."/>
            <person name="Jagadeeshan S."/>
            <person name="Jeck W.R."/>
            <person name="Johnson J."/>
            <person name="Jones C.D."/>
            <person name="Jordan W.C."/>
            <person name="Karpen G.H."/>
            <person name="Kataoka E."/>
            <person name="Keightley P.D."/>
            <person name="Kheradpour P."/>
            <person name="Kirkness E.F."/>
            <person name="Koerich L.B."/>
            <person name="Kristiansen K."/>
            <person name="Kudrna D."/>
            <person name="Kulathinal R.J."/>
            <person name="Kumar S."/>
            <person name="Kwok R."/>
            <person name="Lander E."/>
            <person name="Langley C.H."/>
            <person name="Lapoint R."/>
            <person name="Lazzaro B.P."/>
            <person name="Lee S.J."/>
            <person name="Levesque L."/>
            <person name="Li R."/>
            <person name="Lin C.F."/>
            <person name="Lin M.F."/>
            <person name="Lindblad-Toh K."/>
            <person name="Llopart A."/>
            <person name="Long M."/>
            <person name="Low L."/>
            <person name="Lozovsky E."/>
            <person name="Lu J."/>
            <person name="Luo M."/>
            <person name="Machado C.A."/>
            <person name="Makalowski W."/>
            <person name="Marzo M."/>
            <person name="Matsuda M."/>
            <person name="Matzkin L."/>
            <person name="McAllister B."/>
            <person name="McBride C.S."/>
            <person name="McKernan B."/>
            <person name="McKernan K."/>
            <person name="Mendez-Lago M."/>
            <person name="Minx P."/>
            <person name="Mollenhauer M.U."/>
            <person name="Montooth K."/>
            <person name="Mount S.M."/>
            <person name="Mu X."/>
            <person name="Myers E."/>
            <person name="Negre B."/>
            <person name="Newfeld S."/>
            <person name="Nielsen R."/>
            <person name="Noor M.A."/>
            <person name="O'Grady P."/>
            <person name="Pachter L."/>
            <person name="Papaceit M."/>
            <person name="Parisi M.J."/>
            <person name="Parisi M."/>
            <person name="Parts L."/>
            <person name="Pedersen J.S."/>
            <person name="Pesole G."/>
            <person name="Phillippy A.M."/>
            <person name="Ponting C.P."/>
            <person name="Pop M."/>
            <person name="Porcelli D."/>
            <person name="Powell J.R."/>
            <person name="Prohaska S."/>
            <person name="Pruitt K."/>
            <person name="Puig M."/>
            <person name="Quesneville H."/>
            <person name="Ram K.R."/>
            <person name="Rand D."/>
            <person name="Rasmussen M.D."/>
            <person name="Reed L.K."/>
            <person name="Reenan R."/>
            <person name="Reily A."/>
            <person name="Remington K.A."/>
            <person name="Rieger T.T."/>
            <person name="Ritchie M.G."/>
            <person name="Robin C."/>
            <person name="Rogers Y.H."/>
            <person name="Rohde C."/>
            <person name="Rozas J."/>
            <person name="Rubenfield M.J."/>
            <person name="Ruiz A."/>
            <person name="Russo S."/>
            <person name="Salzberg S.L."/>
            <person name="Sanchez-Gracia A."/>
            <person name="Saranga D.J."/>
            <person name="Sato H."/>
            <person name="Schaeffer S.W."/>
            <person name="Schatz M.C."/>
            <person name="Schlenke T."/>
            <person name="Schwartz R."/>
            <person name="Segarra C."/>
            <person name="Singh R.S."/>
            <person name="Sirot L."/>
            <person name="Sirota M."/>
            <person name="Sisneros N.B."/>
            <person name="Smith C.D."/>
            <person name="Smith T.F."/>
            <person name="Spieth J."/>
            <person name="Stage D.E."/>
            <person name="Stark A."/>
            <person name="Stephan W."/>
            <person name="Strausberg R.L."/>
            <person name="Strempel S."/>
            <person name="Sturgill D."/>
            <person name="Sutton G."/>
            <person name="Sutton G.G."/>
            <person name="Tao W."/>
            <person name="Teichmann S."/>
            <person name="Tobari Y.N."/>
            <person name="Tomimura Y."/>
            <person name="Tsolas J.M."/>
            <person name="Valente V.L."/>
            <person name="Venter E."/>
            <person name="Venter J.C."/>
            <person name="Vicario S."/>
            <person name="Vieira F.G."/>
            <person name="Vilella A.J."/>
            <person name="Villasante A."/>
            <person name="Walenz B."/>
            <person name="Wang J."/>
            <person name="Wasserman M."/>
            <person name="Watts T."/>
            <person name="Wilson D."/>
            <person name="Wilson R.K."/>
            <person name="Wing R.A."/>
            <person name="Wolfner M.F."/>
            <person name="Wong A."/>
            <person name="Wong G.K."/>
            <person name="Wu C.I."/>
            <person name="Wu G."/>
            <person name="Yamamoto D."/>
            <person name="Yang H.P."/>
            <person name="Yang S.P."/>
            <person name="Yorke J.A."/>
            <person name="Yoshida K."/>
            <person name="Zdobnov E."/>
            <person name="Zhang P."/>
            <person name="Zhang Y."/>
            <person name="Zimin A.V."/>
            <person name="Baldwin J."/>
            <person name="Abdouelleil A."/>
            <person name="Abdulkadir J."/>
            <person name="Abebe A."/>
            <person name="Abera B."/>
            <person name="Abreu J."/>
            <person name="Acer S.C."/>
            <person name="Aftuck L."/>
            <person name="Alexander A."/>
            <person name="An P."/>
            <person name="Anderson E."/>
            <person name="Anderson S."/>
            <person name="Arachi H."/>
            <person name="Azer M."/>
            <person name="Bachantsang P."/>
            <person name="Barry A."/>
            <person name="Bayul T."/>
            <person name="Berlin A."/>
            <person name="Bessette D."/>
            <person name="Bloom T."/>
            <person name="Blye J."/>
            <person name="Boguslavskiy L."/>
            <person name="Bonnet C."/>
            <person name="Boukhgalter B."/>
            <person name="Bourzgui I."/>
            <person name="Brown A."/>
            <person name="Cahill P."/>
            <person name="Channer S."/>
            <person name="Cheshatsang Y."/>
            <person name="Chuda L."/>
            <person name="Citroen M."/>
            <person name="Collymore A."/>
            <person name="Cooke P."/>
            <person name="Costello M."/>
            <person name="D'Aco K."/>
            <person name="Daza R."/>
            <person name="De Haan G."/>
            <person name="DeGray S."/>
            <person name="DeMaso C."/>
            <person name="Dhargay N."/>
            <person name="Dooley K."/>
            <person name="Dooley E."/>
            <person name="Doricent M."/>
            <person name="Dorje P."/>
            <person name="Dorjee K."/>
            <person name="Dupes A."/>
            <person name="Elong R."/>
            <person name="Falk J."/>
            <person name="Farina A."/>
            <person name="Faro S."/>
            <person name="Ferguson D."/>
            <person name="Fisher S."/>
            <person name="Foley C.D."/>
            <person name="Franke A."/>
            <person name="Friedrich D."/>
            <person name="Gadbois L."/>
            <person name="Gearin G."/>
            <person name="Gearin C.R."/>
            <person name="Giannoukos G."/>
            <person name="Goode T."/>
            <person name="Graham J."/>
            <person name="Grandbois E."/>
            <person name="Grewal S."/>
            <person name="Gyaltsen K."/>
            <person name="Hafez N."/>
            <person name="Hagos B."/>
            <person name="Hall J."/>
            <person name="Henson C."/>
            <person name="Hollinger A."/>
            <person name="Honan T."/>
            <person name="Huard M.D."/>
            <person name="Hughes L."/>
            <person name="Hurhula B."/>
            <person name="Husby M.E."/>
            <person name="Kamat A."/>
            <person name="Kanga B."/>
            <person name="Kashin S."/>
            <person name="Khazanovich D."/>
            <person name="Kisner P."/>
            <person name="Lance K."/>
            <person name="Lara M."/>
            <person name="Lee W."/>
            <person name="Lennon N."/>
            <person name="Letendre F."/>
            <person name="LeVine R."/>
            <person name="Lipovsky A."/>
            <person name="Liu X."/>
            <person name="Liu J."/>
            <person name="Liu S."/>
            <person name="Lokyitsang T."/>
            <person name="Lokyitsang Y."/>
            <person name="Lubonja R."/>
            <person name="Lui A."/>
            <person name="MacDonald P."/>
            <person name="Magnisalis V."/>
            <person name="Maru K."/>
            <person name="Matthews C."/>
            <person name="McCusker W."/>
            <person name="McDonough S."/>
            <person name="Mehta T."/>
            <person name="Meldrim J."/>
            <person name="Meneus L."/>
            <person name="Mihai O."/>
            <person name="Mihalev A."/>
            <person name="Mihova T."/>
            <person name="Mittelman R."/>
            <person name="Mlenga V."/>
            <person name="Montmayeur A."/>
            <person name="Mulrain L."/>
            <person name="Navidi A."/>
            <person name="Naylor J."/>
            <person name="Negash T."/>
            <person name="Nguyen T."/>
            <person name="Nguyen N."/>
            <person name="Nicol R."/>
            <person name="Norbu C."/>
            <person name="Norbu N."/>
            <person name="Novod N."/>
            <person name="O'Neill B."/>
            <person name="Osman S."/>
            <person name="Markiewicz E."/>
            <person name="Oyono O.L."/>
            <person name="Patti C."/>
            <person name="Phunkhang P."/>
            <person name="Pierre F."/>
            <person name="Priest M."/>
            <person name="Raghuraman S."/>
            <person name="Rege F."/>
            <person name="Reyes R."/>
            <person name="Rise C."/>
            <person name="Rogov P."/>
            <person name="Ross K."/>
            <person name="Ryan E."/>
            <person name="Settipalli S."/>
            <person name="Shea T."/>
            <person name="Sherpa N."/>
            <person name="Shi L."/>
            <person name="Shih D."/>
            <person name="Sparrow T."/>
            <person name="Spaulding J."/>
            <person name="Stalker J."/>
            <person name="Stange-Thomann N."/>
            <person name="Stavropoulos S."/>
            <person name="Stone C."/>
            <person name="Strader C."/>
            <person name="Tesfaye S."/>
            <person name="Thomson T."/>
            <person name="Thoulutsang Y."/>
            <person name="Thoulutsang D."/>
            <person name="Topham K."/>
            <person name="Topping I."/>
            <person name="Tsamla T."/>
            <person name="Vassiliev H."/>
            <person name="Vo A."/>
            <person name="Wangchuk T."/>
            <person name="Wangdi T."/>
            <person name="Weiand M."/>
            <person name="Wilkinson J."/>
            <person name="Wilson A."/>
            <person name="Yadav S."/>
            <person name="Young G."/>
            <person name="Yu Q."/>
            <person name="Zembek L."/>
            <person name="Zhong D."/>
            <person name="Zimmer A."/>
            <person name="Zwirko Z."/>
            <person name="Jaffe D.B."/>
            <person name="Alvarez P."/>
            <person name="Brockman W."/>
            <person name="Butler J."/>
            <person name="Chin C."/>
            <person name="Gnerre S."/>
            <person name="Grabherr M."/>
            <person name="Kleber M."/>
            <person name="Mauceli E."/>
            <person name="MacCallum I."/>
        </authorList>
    </citation>
    <scope>NUCLEOTIDE SEQUENCE [LARGE SCALE GENOMIC DNA]</scope>
    <source>
        <strain evidence="15">Rob3c / Tucson 14021-0248.25</strain>
    </source>
</reference>
<evidence type="ECO:0000256" key="2">
    <source>
        <dbReference type="ARBA" id="ARBA00007193"/>
    </source>
</evidence>
<dbReference type="InterPro" id="IPR001873">
    <property type="entry name" value="ENaC"/>
</dbReference>
<dbReference type="HOGENOM" id="CLU_1770021_0_0_1"/>
<dbReference type="Pfam" id="PF00858">
    <property type="entry name" value="ASC"/>
    <property type="match status" value="1"/>
</dbReference>
<keyword evidence="15" id="KW-1185">Reference proteome</keyword>
<dbReference type="GO" id="GO:0015280">
    <property type="term" value="F:ligand-gated sodium channel activity"/>
    <property type="evidence" value="ECO:0007669"/>
    <property type="project" value="TreeGrafter"/>
</dbReference>
<keyword evidence="4 12" id="KW-0894">Sodium channel</keyword>
<dbReference type="PANTHER" id="PTHR11690:SF237">
    <property type="entry name" value="PICKPOCKET 16-RELATED"/>
    <property type="match status" value="1"/>
</dbReference>
<dbReference type="Gene3D" id="1.10.287.770">
    <property type="entry name" value="YojJ-like"/>
    <property type="match status" value="1"/>
</dbReference>
<keyword evidence="11 12" id="KW-0407">Ion channel</keyword>
<evidence type="ECO:0000256" key="3">
    <source>
        <dbReference type="ARBA" id="ARBA00022448"/>
    </source>
</evidence>
<dbReference type="GO" id="GO:0009651">
    <property type="term" value="P:response to salt stress"/>
    <property type="evidence" value="ECO:0007669"/>
    <property type="project" value="EnsemblMetazoa"/>
</dbReference>
<evidence type="ECO:0000256" key="12">
    <source>
        <dbReference type="RuleBase" id="RU000679"/>
    </source>
</evidence>
<dbReference type="PANTHER" id="PTHR11690">
    <property type="entry name" value="AMILORIDE-SENSITIVE SODIUM CHANNEL-RELATED"/>
    <property type="match status" value="1"/>
</dbReference>
<feature type="transmembrane region" description="Helical" evidence="13">
    <location>
        <begin position="82"/>
        <end position="113"/>
    </location>
</feature>
<dbReference type="EMBL" id="CH480818">
    <property type="protein sequence ID" value="EDW52301.1"/>
    <property type="molecule type" value="Genomic_DNA"/>
</dbReference>
<dbReference type="AlphaFoldDB" id="B4HWA6"/>
<gene>
    <name evidence="14" type="primary">Dsec\GM12254</name>
    <name evidence="14" type="ORF">Dsec_GM12254</name>
</gene>
<dbReference type="STRING" id="7238.B4HWA6"/>
<evidence type="ECO:0000256" key="13">
    <source>
        <dbReference type="SAM" id="Phobius"/>
    </source>
</evidence>
<dbReference type="GO" id="GO:0035002">
    <property type="term" value="P:liquid clearance, open tracheal system"/>
    <property type="evidence" value="ECO:0007669"/>
    <property type="project" value="EnsemblMetazoa"/>
</dbReference>
<evidence type="ECO:0000256" key="1">
    <source>
        <dbReference type="ARBA" id="ARBA00004141"/>
    </source>
</evidence>
<keyword evidence="3 12" id="KW-0813">Transport</keyword>
<comment type="similarity">
    <text evidence="2 12">Belongs to the amiloride-sensitive sodium channel (TC 1.A.6) family.</text>
</comment>
<dbReference type="KEGG" id="dse:6611856"/>
<dbReference type="GO" id="GO:0050914">
    <property type="term" value="P:sensory perception of salty taste"/>
    <property type="evidence" value="ECO:0007669"/>
    <property type="project" value="EnsemblMetazoa"/>
</dbReference>
<evidence type="ECO:0000313" key="14">
    <source>
        <dbReference type="EMBL" id="EDW52301.1"/>
    </source>
</evidence>
<dbReference type="GO" id="GO:0060025">
    <property type="term" value="P:regulation of synaptic activity"/>
    <property type="evidence" value="ECO:0007669"/>
    <property type="project" value="EnsemblMetazoa"/>
</dbReference>
<evidence type="ECO:0000313" key="15">
    <source>
        <dbReference type="Proteomes" id="UP000001292"/>
    </source>
</evidence>
<dbReference type="GO" id="GO:0005886">
    <property type="term" value="C:plasma membrane"/>
    <property type="evidence" value="ECO:0007669"/>
    <property type="project" value="TreeGrafter"/>
</dbReference>
<organism evidence="15">
    <name type="scientific">Drosophila sechellia</name>
    <name type="common">Fruit fly</name>
    <dbReference type="NCBI Taxonomy" id="7238"/>
    <lineage>
        <taxon>Eukaryota</taxon>
        <taxon>Metazoa</taxon>
        <taxon>Ecdysozoa</taxon>
        <taxon>Arthropoda</taxon>
        <taxon>Hexapoda</taxon>
        <taxon>Insecta</taxon>
        <taxon>Pterygota</taxon>
        <taxon>Neoptera</taxon>
        <taxon>Endopterygota</taxon>
        <taxon>Diptera</taxon>
        <taxon>Brachycera</taxon>
        <taxon>Muscomorpha</taxon>
        <taxon>Ephydroidea</taxon>
        <taxon>Drosophilidae</taxon>
        <taxon>Drosophila</taxon>
        <taxon>Sophophora</taxon>
    </lineage>
</organism>
<dbReference type="GO" id="GO:0035199">
    <property type="term" value="P:salt aversion"/>
    <property type="evidence" value="ECO:0007669"/>
    <property type="project" value="EnsemblMetazoa"/>
</dbReference>
<name>B4HWA6_DROSE</name>
<evidence type="ECO:0000256" key="6">
    <source>
        <dbReference type="ARBA" id="ARBA00022989"/>
    </source>
</evidence>
<evidence type="ECO:0000256" key="10">
    <source>
        <dbReference type="ARBA" id="ARBA00023201"/>
    </source>
</evidence>
<keyword evidence="5 12" id="KW-0812">Transmembrane</keyword>
<keyword evidence="6 13" id="KW-1133">Transmembrane helix</keyword>
<evidence type="ECO:0000256" key="11">
    <source>
        <dbReference type="ARBA" id="ARBA00023303"/>
    </source>
</evidence>
<keyword evidence="7" id="KW-0915">Sodium</keyword>
<accession>B4HWA6</accession>
<evidence type="ECO:0000256" key="9">
    <source>
        <dbReference type="ARBA" id="ARBA00023136"/>
    </source>
</evidence>
<keyword evidence="9 13" id="KW-0472">Membrane</keyword>
<evidence type="ECO:0000256" key="7">
    <source>
        <dbReference type="ARBA" id="ARBA00023053"/>
    </source>
</evidence>
<evidence type="ECO:0000256" key="4">
    <source>
        <dbReference type="ARBA" id="ARBA00022461"/>
    </source>
</evidence>
<evidence type="ECO:0000256" key="8">
    <source>
        <dbReference type="ARBA" id="ARBA00023065"/>
    </source>
</evidence>
<sequence>MQCVIDFDHDEIISGEQRNCDCLPPCEFYRYEFQSDIRFIKGMINNGIVNTSNEESTNEVRVRVYYDSAIAEELLLDVYENWLTFIGTFGGITGLFMGCSFVSVFELIFFSCVRPTCNWLTRQQILWRRRRNQRVGITEARSLGPAN</sequence>
<evidence type="ECO:0000256" key="5">
    <source>
        <dbReference type="ARBA" id="ARBA00022692"/>
    </source>
</evidence>
<protein>
    <submittedName>
        <fullName evidence="14">GM12254</fullName>
    </submittedName>
</protein>
<proteinExistence type="inferred from homology"/>